<evidence type="ECO:0000256" key="1">
    <source>
        <dbReference type="SAM" id="MobiDB-lite"/>
    </source>
</evidence>
<comment type="caution">
    <text evidence="2">The sequence shown here is derived from an EMBL/GenBank/DDBJ whole genome shotgun (WGS) entry which is preliminary data.</text>
</comment>
<name>A0A4Y2IW46_ARAVE</name>
<dbReference type="PANTHER" id="PTHR46409">
    <property type="entry name" value="HTH PSQ-TYPE DOMAIN-CONTAINING PROTEIN"/>
    <property type="match status" value="1"/>
</dbReference>
<accession>A0A4Y2IW46</accession>
<protein>
    <submittedName>
        <fullName evidence="2">Uncharacterized protein</fullName>
    </submittedName>
</protein>
<dbReference type="PANTHER" id="PTHR46409:SF1">
    <property type="entry name" value="HTH PSQ-TYPE DOMAIN-CONTAINING PROTEIN"/>
    <property type="match status" value="1"/>
</dbReference>
<dbReference type="Proteomes" id="UP000499080">
    <property type="component" value="Unassembled WGS sequence"/>
</dbReference>
<proteinExistence type="predicted"/>
<sequence length="239" mass="27358">MNFVDKNDERDQTEDDERDKTEDDEKDKTEDDEKDKTEDDEKDKTEDDERDKTEDDERDGNILKIIRFTIKEFNNGKPSPQKFCKIVEEAKTLLNEDSPAVEDEGKTEIEDVIGGVWIIQLIICLLRFNELPLRPLFQYLGGKSSDPSSYNRDIRRNLKKCEKLPLVAFNSIECDLPGIDTTNLSCDQKYLLDNCTAISSGVCSSDLAKRQPGTLNLALWLTTANRKIEALYINISPIK</sequence>
<dbReference type="OrthoDB" id="7986506at2759"/>
<reference evidence="2 3" key="1">
    <citation type="journal article" date="2019" name="Sci. Rep.">
        <title>Orb-weaving spider Araneus ventricosus genome elucidates the spidroin gene catalogue.</title>
        <authorList>
            <person name="Kono N."/>
            <person name="Nakamura H."/>
            <person name="Ohtoshi R."/>
            <person name="Moran D.A.P."/>
            <person name="Shinohara A."/>
            <person name="Yoshida Y."/>
            <person name="Fujiwara M."/>
            <person name="Mori M."/>
            <person name="Tomita M."/>
            <person name="Arakawa K."/>
        </authorList>
    </citation>
    <scope>NUCLEOTIDE SEQUENCE [LARGE SCALE GENOMIC DNA]</scope>
</reference>
<feature type="compositionally biased region" description="Basic and acidic residues" evidence="1">
    <location>
        <begin position="18"/>
        <end position="57"/>
    </location>
</feature>
<evidence type="ECO:0000313" key="2">
    <source>
        <dbReference type="EMBL" id="GBM81875.1"/>
    </source>
</evidence>
<feature type="region of interest" description="Disordered" evidence="1">
    <location>
        <begin position="1"/>
        <end position="57"/>
    </location>
</feature>
<keyword evidence="3" id="KW-1185">Reference proteome</keyword>
<dbReference type="EMBL" id="BGPR01002975">
    <property type="protein sequence ID" value="GBM81875.1"/>
    <property type="molecule type" value="Genomic_DNA"/>
</dbReference>
<dbReference type="AlphaFoldDB" id="A0A4Y2IW46"/>
<feature type="compositionally biased region" description="Basic and acidic residues" evidence="1">
    <location>
        <begin position="1"/>
        <end position="10"/>
    </location>
</feature>
<gene>
    <name evidence="2" type="ORF">AVEN_22862_1</name>
</gene>
<evidence type="ECO:0000313" key="3">
    <source>
        <dbReference type="Proteomes" id="UP000499080"/>
    </source>
</evidence>
<organism evidence="2 3">
    <name type="scientific">Araneus ventricosus</name>
    <name type="common">Orbweaver spider</name>
    <name type="synonym">Epeira ventricosa</name>
    <dbReference type="NCBI Taxonomy" id="182803"/>
    <lineage>
        <taxon>Eukaryota</taxon>
        <taxon>Metazoa</taxon>
        <taxon>Ecdysozoa</taxon>
        <taxon>Arthropoda</taxon>
        <taxon>Chelicerata</taxon>
        <taxon>Arachnida</taxon>
        <taxon>Araneae</taxon>
        <taxon>Araneomorphae</taxon>
        <taxon>Entelegynae</taxon>
        <taxon>Araneoidea</taxon>
        <taxon>Araneidae</taxon>
        <taxon>Araneus</taxon>
    </lineage>
</organism>